<gene>
    <name evidence="1" type="ORF">Mcate_02726</name>
</gene>
<comment type="caution">
    <text evidence="1">The sequence shown here is derived from an EMBL/GenBank/DDBJ whole genome shotgun (WGS) entry which is preliminary data.</text>
</comment>
<organism evidence="1 2">
    <name type="scientific">Meiothermus taiwanensis</name>
    <dbReference type="NCBI Taxonomy" id="172827"/>
    <lineage>
        <taxon>Bacteria</taxon>
        <taxon>Thermotogati</taxon>
        <taxon>Deinococcota</taxon>
        <taxon>Deinococci</taxon>
        <taxon>Thermales</taxon>
        <taxon>Thermaceae</taxon>
        <taxon>Meiothermus</taxon>
    </lineage>
</organism>
<protein>
    <submittedName>
        <fullName evidence="1">Uncharacterized protein</fullName>
    </submittedName>
</protein>
<accession>A0A399DQ73</accession>
<evidence type="ECO:0000313" key="2">
    <source>
        <dbReference type="Proteomes" id="UP000266089"/>
    </source>
</evidence>
<dbReference type="Proteomes" id="UP000266089">
    <property type="component" value="Unassembled WGS sequence"/>
</dbReference>
<reference evidence="1 2" key="1">
    <citation type="submission" date="2018-08" db="EMBL/GenBank/DDBJ databases">
        <title>Meiothermus cateniformans JCM 15151 genome sequencing project.</title>
        <authorList>
            <person name="Da Costa M.S."/>
            <person name="Albuquerque L."/>
            <person name="Raposo P."/>
            <person name="Froufe H.J.C."/>
            <person name="Barroso C.S."/>
            <person name="Egas C."/>
        </authorList>
    </citation>
    <scope>NUCLEOTIDE SEQUENCE [LARGE SCALE GENOMIC DNA]</scope>
    <source>
        <strain evidence="1 2">JCM 15151</strain>
    </source>
</reference>
<dbReference type="AlphaFoldDB" id="A0A399DQ73"/>
<proteinExistence type="predicted"/>
<evidence type="ECO:0000313" key="1">
    <source>
        <dbReference type="EMBL" id="RIH74405.1"/>
    </source>
</evidence>
<name>A0A399DQ73_9DEIN</name>
<dbReference type="EMBL" id="QWKX01000117">
    <property type="protein sequence ID" value="RIH74405.1"/>
    <property type="molecule type" value="Genomic_DNA"/>
</dbReference>
<sequence length="84" mass="8242">MVPQQLDAGGLASGQQGALVEAEGLGQAVVLQGFLELQEVGLDGGAKPVGAALDFEALLAQAIELAFEGLGVGRGVEGLGQGLA</sequence>